<comment type="similarity">
    <text evidence="3">Belongs to the GRAS family.</text>
</comment>
<evidence type="ECO:0000256" key="1">
    <source>
        <dbReference type="ARBA" id="ARBA00023015"/>
    </source>
</evidence>
<dbReference type="Proteomes" id="UP000663760">
    <property type="component" value="Chromosome 7"/>
</dbReference>
<feature type="region of interest" description="SAW" evidence="3">
    <location>
        <begin position="374"/>
        <end position="448"/>
    </location>
</feature>
<reference evidence="5" key="1">
    <citation type="submission" date="2020-02" db="EMBL/GenBank/DDBJ databases">
        <authorList>
            <person name="Scholz U."/>
            <person name="Mascher M."/>
            <person name="Fiebig A."/>
        </authorList>
    </citation>
    <scope>NUCLEOTIDE SEQUENCE</scope>
</reference>
<feature type="short sequence motif" description="VHIID" evidence="3">
    <location>
        <begin position="178"/>
        <end position="182"/>
    </location>
</feature>
<protein>
    <submittedName>
        <fullName evidence="5">Uncharacterized protein</fullName>
    </submittedName>
</protein>
<dbReference type="PROSITE" id="PS50985">
    <property type="entry name" value="GRAS"/>
    <property type="match status" value="1"/>
</dbReference>
<accession>A0A7I8KP60</accession>
<keyword evidence="1" id="KW-0805">Transcription regulation</keyword>
<evidence type="ECO:0000256" key="4">
    <source>
        <dbReference type="SAM" id="MobiDB-lite"/>
    </source>
</evidence>
<keyword evidence="6" id="KW-1185">Reference proteome</keyword>
<evidence type="ECO:0000256" key="2">
    <source>
        <dbReference type="ARBA" id="ARBA00023163"/>
    </source>
</evidence>
<feature type="region of interest" description="Disordered" evidence="4">
    <location>
        <begin position="1"/>
        <end position="44"/>
    </location>
</feature>
<dbReference type="OrthoDB" id="767511at2759"/>
<gene>
    <name evidence="5" type="ORF">SI8410_07010071</name>
</gene>
<evidence type="ECO:0000313" key="5">
    <source>
        <dbReference type="EMBL" id="CAA7399401.1"/>
    </source>
</evidence>
<evidence type="ECO:0000313" key="6">
    <source>
        <dbReference type="Proteomes" id="UP000663760"/>
    </source>
</evidence>
<proteinExistence type="inferred from homology"/>
<dbReference type="AlphaFoldDB" id="A0A7I8KP60"/>
<keyword evidence="2" id="KW-0804">Transcription</keyword>
<organism evidence="5 6">
    <name type="scientific">Spirodela intermedia</name>
    <name type="common">Intermediate duckweed</name>
    <dbReference type="NCBI Taxonomy" id="51605"/>
    <lineage>
        <taxon>Eukaryota</taxon>
        <taxon>Viridiplantae</taxon>
        <taxon>Streptophyta</taxon>
        <taxon>Embryophyta</taxon>
        <taxon>Tracheophyta</taxon>
        <taxon>Spermatophyta</taxon>
        <taxon>Magnoliopsida</taxon>
        <taxon>Liliopsida</taxon>
        <taxon>Araceae</taxon>
        <taxon>Lemnoideae</taxon>
        <taxon>Spirodela</taxon>
    </lineage>
</organism>
<dbReference type="Pfam" id="PF03514">
    <property type="entry name" value="GRAS"/>
    <property type="match status" value="1"/>
</dbReference>
<name>A0A7I8KP60_SPIIN</name>
<sequence length="450" mass="49016">MMQYTEAATPAAPPLHHGGGRSSLSLDLPTKPNGPLLHRGRPWPGFPSSSAKSLGSFNTASCMEQLLVHCAIAIHSNDATLAQQILWVLHNIAPPDGDPTQRLTSAILRALTSRASRSGAFSSLAAVAGAGDSGGAAHSHRFSPLSLAAFLDLTPWHRFGYSAANAAILDAVEGLPVVHIVDLSTTHCMQMPTLIDALAGRPEGPPFLKLTVADWAAAPPPTVDVPCEELGRKLVNFARSRHVVMEFKAVPCEPSDGFATLIDHLRVQQQLVLCDGEALVVNCQMKLHYIPETAESPARRAEFLKAVRGLNPAAVTLVEEDVDLSSGDLVARLRTAFNYLWVHYDAAEAVLPRGSDQRWWYEGEVMWKIENLLACEGLQRVERPEERSRWMKRMKAVGFQGVPFGEEAVAEVKSMLDEHAAGWGMKKEEEGILLTWKGHNVVFATVWVPC</sequence>
<feature type="region of interest" description="VHIID" evidence="3">
    <location>
        <begin position="147"/>
        <end position="212"/>
    </location>
</feature>
<dbReference type="PANTHER" id="PTHR31636">
    <property type="entry name" value="OSJNBA0084A10.13 PROTEIN-RELATED"/>
    <property type="match status" value="1"/>
</dbReference>
<dbReference type="InterPro" id="IPR005202">
    <property type="entry name" value="TF_GRAS"/>
</dbReference>
<evidence type="ECO:0000256" key="3">
    <source>
        <dbReference type="PROSITE-ProRule" id="PRU01191"/>
    </source>
</evidence>
<comment type="caution">
    <text evidence="3">Lacks conserved residue(s) required for the propagation of feature annotation.</text>
</comment>
<dbReference type="EMBL" id="LR746270">
    <property type="protein sequence ID" value="CAA7399401.1"/>
    <property type="molecule type" value="Genomic_DNA"/>
</dbReference>